<feature type="region of interest" description="Disordered" evidence="8">
    <location>
        <begin position="1"/>
        <end position="29"/>
    </location>
</feature>
<comment type="caution">
    <text evidence="11">The sequence shown here is derived from an EMBL/GenBank/DDBJ whole genome shotgun (WGS) entry which is preliminary data.</text>
</comment>
<keyword evidence="9" id="KW-0812">Transmembrane</keyword>
<comment type="subcellular location">
    <subcellularLocation>
        <location evidence="1">Lysosome</location>
    </subcellularLocation>
    <subcellularLocation>
        <location evidence="2">Secreted</location>
    </subcellularLocation>
</comment>
<dbReference type="PROSITE" id="PS51910">
    <property type="entry name" value="GH18_2"/>
    <property type="match status" value="1"/>
</dbReference>
<dbReference type="Gene3D" id="3.10.50.10">
    <property type="match status" value="1"/>
</dbReference>
<dbReference type="Proteomes" id="UP000091857">
    <property type="component" value="Chromosome 5"/>
</dbReference>
<name>A0A2C9VUV5_MANES</name>
<keyword evidence="5" id="KW-0732">Signal</keyword>
<sequence>MAKRRDRRLVQSSDRREPRGDPSTQVDQFSESAASDRKLIAIFILFFIVIPAVSVLVYRIKYAPNTYGTESHARQDGRVKTDLKYEEILSENSKVSKNASHRQYTYPVLAYITPWNSKGYEMAKRFTNKFTHLSPVWYDLRSQGTELILEGRHNADRGWISELRMKGGALVLPRVVLEAFPSEMLRKKKLRDKAIELVVSECKEMEYDGIVLESWSRWAAYGILSDPDMRNKALKFIKQLGHAIHSVSSSRSSKQPLQLVYVIGPPHSEKLQVHDFGPEDLQSLNDAVDGFSLMTYDFSSPHNPGPNAPLKWIHFTLQLLLGTTGNARTLAHKVFLGINFYGNDFLLSEGSGGGAIIGRDYLSLLEKHKPFLRWEENSAEHFFLYFDDENKKHAVFYPSLMSISLRLEEARSWGTGISIWEIGQGLDYFFDLL</sequence>
<dbReference type="GO" id="GO:0005576">
    <property type="term" value="C:extracellular region"/>
    <property type="evidence" value="ECO:0007669"/>
    <property type="project" value="UniProtKB-SubCell"/>
</dbReference>
<keyword evidence="6" id="KW-0458">Lysosome</keyword>
<keyword evidence="12" id="KW-1185">Reference proteome</keyword>
<keyword evidence="4" id="KW-0964">Secreted</keyword>
<dbReference type="PANTHER" id="PTHR46066:SF2">
    <property type="entry name" value="CHITINASE DOMAIN-CONTAINING PROTEIN 1"/>
    <property type="match status" value="1"/>
</dbReference>
<evidence type="ECO:0000256" key="8">
    <source>
        <dbReference type="SAM" id="MobiDB-lite"/>
    </source>
</evidence>
<evidence type="ECO:0000256" key="4">
    <source>
        <dbReference type="ARBA" id="ARBA00022525"/>
    </source>
</evidence>
<reference evidence="12" key="1">
    <citation type="journal article" date="2016" name="Nat. Biotechnol.">
        <title>Sequencing wild and cultivated cassava and related species reveals extensive interspecific hybridization and genetic diversity.</title>
        <authorList>
            <person name="Bredeson J.V."/>
            <person name="Lyons J.B."/>
            <person name="Prochnik S.E."/>
            <person name="Wu G.A."/>
            <person name="Ha C.M."/>
            <person name="Edsinger-Gonzales E."/>
            <person name="Grimwood J."/>
            <person name="Schmutz J."/>
            <person name="Rabbi I.Y."/>
            <person name="Egesi C."/>
            <person name="Nauluvula P."/>
            <person name="Lebot V."/>
            <person name="Ndunguru J."/>
            <person name="Mkamilo G."/>
            <person name="Bart R.S."/>
            <person name="Setter T.L."/>
            <person name="Gleadow R.M."/>
            <person name="Kulakow P."/>
            <person name="Ferguson M.E."/>
            <person name="Rounsley S."/>
            <person name="Rokhsar D.S."/>
        </authorList>
    </citation>
    <scope>NUCLEOTIDE SEQUENCE [LARGE SCALE GENOMIC DNA]</scope>
    <source>
        <strain evidence="12">cv. AM560-2</strain>
    </source>
</reference>
<dbReference type="OrthoDB" id="10254444at2759"/>
<proteinExistence type="inferred from homology"/>
<evidence type="ECO:0000313" key="12">
    <source>
        <dbReference type="Proteomes" id="UP000091857"/>
    </source>
</evidence>
<dbReference type="InterPro" id="IPR017853">
    <property type="entry name" value="GH"/>
</dbReference>
<dbReference type="Gramene" id="Manes.05G024600.1.v8.1">
    <property type="protein sequence ID" value="Manes.05G024600.1.v8.1.CDS"/>
    <property type="gene ID" value="Manes.05G024600.v8.1"/>
</dbReference>
<evidence type="ECO:0000256" key="2">
    <source>
        <dbReference type="ARBA" id="ARBA00004613"/>
    </source>
</evidence>
<organism evidence="11 12">
    <name type="scientific">Manihot esculenta</name>
    <name type="common">Cassava</name>
    <name type="synonym">Jatropha manihot</name>
    <dbReference type="NCBI Taxonomy" id="3983"/>
    <lineage>
        <taxon>Eukaryota</taxon>
        <taxon>Viridiplantae</taxon>
        <taxon>Streptophyta</taxon>
        <taxon>Embryophyta</taxon>
        <taxon>Tracheophyta</taxon>
        <taxon>Spermatophyta</taxon>
        <taxon>Magnoliopsida</taxon>
        <taxon>eudicotyledons</taxon>
        <taxon>Gunneridae</taxon>
        <taxon>Pentapetalae</taxon>
        <taxon>rosids</taxon>
        <taxon>fabids</taxon>
        <taxon>Malpighiales</taxon>
        <taxon>Euphorbiaceae</taxon>
        <taxon>Crotonoideae</taxon>
        <taxon>Manihoteae</taxon>
        <taxon>Manihot</taxon>
    </lineage>
</organism>
<dbReference type="SMART" id="SM00636">
    <property type="entry name" value="Glyco_18"/>
    <property type="match status" value="1"/>
</dbReference>
<keyword evidence="9" id="KW-1133">Transmembrane helix</keyword>
<comment type="similarity">
    <text evidence="3">Belongs to the glycosyl hydrolase 18 family.</text>
</comment>
<dbReference type="FunFam" id="3.10.50.10:FF:000002">
    <property type="entry name" value="Chitinase domain-containing protein 1"/>
    <property type="match status" value="1"/>
</dbReference>
<dbReference type="SUPFAM" id="SSF51445">
    <property type="entry name" value="(Trans)glycosidases"/>
    <property type="match status" value="1"/>
</dbReference>
<protein>
    <recommendedName>
        <fullName evidence="7">Chitinase domain-containing protein 1</fullName>
    </recommendedName>
</protein>
<dbReference type="InterPro" id="IPR011583">
    <property type="entry name" value="Chitinase_II/V-like_cat"/>
</dbReference>
<evidence type="ECO:0000256" key="5">
    <source>
        <dbReference type="ARBA" id="ARBA00022729"/>
    </source>
</evidence>
<dbReference type="EMBL" id="CM004391">
    <property type="protein sequence ID" value="OAY49040.1"/>
    <property type="molecule type" value="Genomic_DNA"/>
</dbReference>
<dbReference type="CDD" id="cd02876">
    <property type="entry name" value="GH18_SI-CLP"/>
    <property type="match status" value="1"/>
</dbReference>
<dbReference type="Pfam" id="PF00704">
    <property type="entry name" value="Glyco_hydro_18"/>
    <property type="match status" value="1"/>
</dbReference>
<dbReference type="GO" id="GO:0005975">
    <property type="term" value="P:carbohydrate metabolic process"/>
    <property type="evidence" value="ECO:0007669"/>
    <property type="project" value="InterPro"/>
</dbReference>
<accession>A0A2C9VUV5</accession>
<feature type="domain" description="GH18" evidence="10">
    <location>
        <begin position="106"/>
        <end position="433"/>
    </location>
</feature>
<dbReference type="GO" id="GO:0012505">
    <property type="term" value="C:endomembrane system"/>
    <property type="evidence" value="ECO:0000318"/>
    <property type="project" value="GO_Central"/>
</dbReference>
<feature type="transmembrane region" description="Helical" evidence="9">
    <location>
        <begin position="39"/>
        <end position="58"/>
    </location>
</feature>
<evidence type="ECO:0000313" key="11">
    <source>
        <dbReference type="EMBL" id="OAY49040.1"/>
    </source>
</evidence>
<dbReference type="GO" id="GO:0008061">
    <property type="term" value="F:chitin binding"/>
    <property type="evidence" value="ECO:0007669"/>
    <property type="project" value="InterPro"/>
</dbReference>
<dbReference type="GO" id="GO:0005764">
    <property type="term" value="C:lysosome"/>
    <property type="evidence" value="ECO:0007669"/>
    <property type="project" value="UniProtKB-SubCell"/>
</dbReference>
<dbReference type="InterPro" id="IPR001223">
    <property type="entry name" value="Glyco_hydro18_cat"/>
</dbReference>
<evidence type="ECO:0000256" key="3">
    <source>
        <dbReference type="ARBA" id="ARBA00009336"/>
    </source>
</evidence>
<dbReference type="Gene3D" id="3.20.20.80">
    <property type="entry name" value="Glycosidases"/>
    <property type="match status" value="1"/>
</dbReference>
<evidence type="ECO:0000256" key="9">
    <source>
        <dbReference type="SAM" id="Phobius"/>
    </source>
</evidence>
<dbReference type="PANTHER" id="PTHR46066">
    <property type="entry name" value="CHITINASE DOMAIN-CONTAINING PROTEIN 1 FAMILY MEMBER"/>
    <property type="match status" value="1"/>
</dbReference>
<gene>
    <name evidence="11" type="ORF">MANES_05G024600v8</name>
</gene>
<evidence type="ECO:0000259" key="10">
    <source>
        <dbReference type="PROSITE" id="PS51910"/>
    </source>
</evidence>
<dbReference type="GO" id="GO:0070492">
    <property type="term" value="F:oligosaccharide binding"/>
    <property type="evidence" value="ECO:0000318"/>
    <property type="project" value="GO_Central"/>
</dbReference>
<evidence type="ECO:0000256" key="6">
    <source>
        <dbReference type="ARBA" id="ARBA00023228"/>
    </source>
</evidence>
<keyword evidence="9" id="KW-0472">Membrane</keyword>
<evidence type="ECO:0000256" key="1">
    <source>
        <dbReference type="ARBA" id="ARBA00004371"/>
    </source>
</evidence>
<dbReference type="FunFam" id="3.20.20.80:FF:000028">
    <property type="entry name" value="Chitinase domain-containing protein 1"/>
    <property type="match status" value="1"/>
</dbReference>
<dbReference type="STRING" id="3983.A0A2C9VUV5"/>
<dbReference type="InterPro" id="IPR029070">
    <property type="entry name" value="Chitinase_insertion_sf"/>
</dbReference>
<dbReference type="AlphaFoldDB" id="A0A2C9VUV5"/>
<evidence type="ECO:0000256" key="7">
    <source>
        <dbReference type="ARBA" id="ARBA00040976"/>
    </source>
</evidence>